<dbReference type="PANTHER" id="PTHR22617:SF43">
    <property type="entry name" value="PROTEIN PILI"/>
    <property type="match status" value="1"/>
</dbReference>
<dbReference type="InterPro" id="IPR036061">
    <property type="entry name" value="CheW-like_dom_sf"/>
</dbReference>
<evidence type="ECO:0000313" key="2">
    <source>
        <dbReference type="EMBL" id="QIZ71221.1"/>
    </source>
</evidence>
<keyword evidence="3" id="KW-1185">Reference proteome</keyword>
<sequence length="358" mass="39193">MSDIQSYLIFTLNNARYGVDTQSVQEIFFLPALSAIQEAPPDIVGLIDLRGEILPVMALELRLGYALGEYGIADSIIVLESEGDTVGLIVNQVHEVQAIAATEIVTELSYGRQATPHSHRLVRGVAKTGGELVTILDCQRLIHSGESVQPLIDEVLDDNGELPESSLILEEAPRGRKNRCLYPHASEAELAILRDRAENLKTRTEGEDLAGLMPIAVVGLNGEYFGLDLNLVREFTDIDKIVPIPCCPSYILGNLNLRGEIVTLVDLRHLLNLPLTDLGSNLKAMVIHLQDLVVGVAIEQVCDVTYVHSSQVMPVPAAIHSSKDEYLRGTVAYRDRMMSLLDLAKILTDGCLVVDEEP</sequence>
<dbReference type="Gene3D" id="2.40.50.180">
    <property type="entry name" value="CheA-289, Domain 4"/>
    <property type="match status" value="2"/>
</dbReference>
<dbReference type="InterPro" id="IPR039315">
    <property type="entry name" value="CheW"/>
</dbReference>
<dbReference type="SUPFAM" id="SSF50341">
    <property type="entry name" value="CheW-like"/>
    <property type="match status" value="2"/>
</dbReference>
<proteinExistence type="predicted"/>
<dbReference type="GO" id="GO:0007165">
    <property type="term" value="P:signal transduction"/>
    <property type="evidence" value="ECO:0007669"/>
    <property type="project" value="InterPro"/>
</dbReference>
<dbReference type="Proteomes" id="UP000500857">
    <property type="component" value="Chromosome"/>
</dbReference>
<reference evidence="2 3" key="1">
    <citation type="submission" date="2020-04" db="EMBL/GenBank/DDBJ databases">
        <authorList>
            <person name="Basu S."/>
            <person name="Maruthanayagam V."/>
            <person name="Chakraborty S."/>
            <person name="Pramanik A."/>
            <person name="Mukherjee J."/>
            <person name="Brink B."/>
        </authorList>
    </citation>
    <scope>NUCLEOTIDE SEQUENCE [LARGE SCALE GENOMIC DNA]</scope>
    <source>
        <strain evidence="2 3">AP17</strain>
    </source>
</reference>
<dbReference type="InterPro" id="IPR002545">
    <property type="entry name" value="CheW-lke_dom"/>
</dbReference>
<feature type="domain" description="CheW-like" evidence="1">
    <location>
        <begin position="212"/>
        <end position="352"/>
    </location>
</feature>
<dbReference type="RefSeq" id="WP_168569375.1">
    <property type="nucleotide sequence ID" value="NZ_CP051167.1"/>
</dbReference>
<gene>
    <name evidence="2" type="ORF">HCG48_12050</name>
</gene>
<accession>A0A6H1TXD2</accession>
<feature type="domain" description="CheW-like" evidence="1">
    <location>
        <begin position="4"/>
        <end position="147"/>
    </location>
</feature>
<dbReference type="PROSITE" id="PS50851">
    <property type="entry name" value="CHEW"/>
    <property type="match status" value="2"/>
</dbReference>
<dbReference type="PANTHER" id="PTHR22617">
    <property type="entry name" value="CHEMOTAXIS SENSOR HISTIDINE KINASE-RELATED"/>
    <property type="match status" value="1"/>
</dbReference>
<protein>
    <submittedName>
        <fullName evidence="2">Purine-binding chemotaxis protein CheW</fullName>
    </submittedName>
</protein>
<dbReference type="GO" id="GO:0005829">
    <property type="term" value="C:cytosol"/>
    <property type="evidence" value="ECO:0007669"/>
    <property type="project" value="TreeGrafter"/>
</dbReference>
<dbReference type="Gene3D" id="2.30.30.40">
    <property type="entry name" value="SH3 Domains"/>
    <property type="match status" value="2"/>
</dbReference>
<dbReference type="GO" id="GO:0006935">
    <property type="term" value="P:chemotaxis"/>
    <property type="evidence" value="ECO:0007669"/>
    <property type="project" value="InterPro"/>
</dbReference>
<dbReference type="AlphaFoldDB" id="A0A6H1TXD2"/>
<dbReference type="Pfam" id="PF01584">
    <property type="entry name" value="CheW"/>
    <property type="match status" value="2"/>
</dbReference>
<dbReference type="KEGG" id="oxy:HCG48_12050"/>
<organism evidence="2 3">
    <name type="scientific">Oxynema aestuarii AP17</name>
    <dbReference type="NCBI Taxonomy" id="2064643"/>
    <lineage>
        <taxon>Bacteria</taxon>
        <taxon>Bacillati</taxon>
        <taxon>Cyanobacteriota</taxon>
        <taxon>Cyanophyceae</taxon>
        <taxon>Oscillatoriophycideae</taxon>
        <taxon>Oscillatoriales</taxon>
        <taxon>Oscillatoriaceae</taxon>
        <taxon>Oxynema</taxon>
        <taxon>Oxynema aestuarii</taxon>
    </lineage>
</organism>
<dbReference type="EMBL" id="CP051167">
    <property type="protein sequence ID" value="QIZ71221.1"/>
    <property type="molecule type" value="Genomic_DNA"/>
</dbReference>
<name>A0A6H1TXD2_9CYAN</name>
<evidence type="ECO:0000313" key="3">
    <source>
        <dbReference type="Proteomes" id="UP000500857"/>
    </source>
</evidence>
<dbReference type="SMART" id="SM00260">
    <property type="entry name" value="CheW"/>
    <property type="match status" value="2"/>
</dbReference>
<evidence type="ECO:0000259" key="1">
    <source>
        <dbReference type="PROSITE" id="PS50851"/>
    </source>
</evidence>